<keyword evidence="2" id="KW-1185">Reference proteome</keyword>
<organism evidence="1 2">
    <name type="scientific">Denitromonas iodatirespirans</name>
    <dbReference type="NCBI Taxonomy" id="2795389"/>
    <lineage>
        <taxon>Bacteria</taxon>
        <taxon>Pseudomonadati</taxon>
        <taxon>Pseudomonadota</taxon>
        <taxon>Betaproteobacteria</taxon>
        <taxon>Rhodocyclales</taxon>
        <taxon>Zoogloeaceae</taxon>
        <taxon>Denitromonas</taxon>
    </lineage>
</organism>
<comment type="caution">
    <text evidence="1">The sequence shown here is derived from an EMBL/GenBank/DDBJ whole genome shotgun (WGS) entry which is preliminary data.</text>
</comment>
<gene>
    <name evidence="1" type="ORF">I8J34_03475</name>
</gene>
<name>A0A944D814_DENI1</name>
<dbReference type="AlphaFoldDB" id="A0A944D814"/>
<dbReference type="Proteomes" id="UP000694660">
    <property type="component" value="Unassembled WGS sequence"/>
</dbReference>
<reference evidence="2" key="1">
    <citation type="journal article" date="2022" name="ISME J.">
        <title>Genetic and phylogenetic analysis of dissimilatory iodate-reducing bacteria identifies potential niches across the world's oceans.</title>
        <authorList>
            <person name="Reyes-Umana V."/>
            <person name="Henning Z."/>
            <person name="Lee K."/>
            <person name="Barnum T.P."/>
            <person name="Coates J.D."/>
        </authorList>
    </citation>
    <scope>NUCLEOTIDE SEQUENCE [LARGE SCALE GENOMIC DNA]</scope>
    <source>
        <strain evidence="2">IR12</strain>
    </source>
</reference>
<evidence type="ECO:0000313" key="2">
    <source>
        <dbReference type="Proteomes" id="UP000694660"/>
    </source>
</evidence>
<proteinExistence type="predicted"/>
<evidence type="ECO:0000313" key="1">
    <source>
        <dbReference type="EMBL" id="MBT0960226.1"/>
    </source>
</evidence>
<dbReference type="EMBL" id="JAEKFT010000003">
    <property type="protein sequence ID" value="MBT0960226.1"/>
    <property type="molecule type" value="Genomic_DNA"/>
</dbReference>
<protein>
    <submittedName>
        <fullName evidence="1">Uncharacterized protein</fullName>
    </submittedName>
</protein>
<sequence>MKLLEYELVFAATVFPIGLADVWLVRQSEKHEDLAKHGDGSSRHAT</sequence>
<accession>A0A944D814</accession>